<dbReference type="SUPFAM" id="SSF46689">
    <property type="entry name" value="Homeodomain-like"/>
    <property type="match status" value="1"/>
</dbReference>
<dbReference type="STRING" id="1123291.SAMN04490355_10479"/>
<dbReference type="InterPro" id="IPR047640">
    <property type="entry name" value="RpiR-like"/>
</dbReference>
<reference evidence="7" key="1">
    <citation type="submission" date="2016-10" db="EMBL/GenBank/DDBJ databases">
        <authorList>
            <person name="Varghese N."/>
            <person name="Submissions S."/>
        </authorList>
    </citation>
    <scope>NUCLEOTIDE SEQUENCE [LARGE SCALE GENOMIC DNA]</scope>
    <source>
        <strain evidence="7">DSM 13327</strain>
    </source>
</reference>
<dbReference type="GO" id="GO:0097367">
    <property type="term" value="F:carbohydrate derivative binding"/>
    <property type="evidence" value="ECO:0007669"/>
    <property type="project" value="InterPro"/>
</dbReference>
<dbReference type="InterPro" id="IPR000281">
    <property type="entry name" value="HTH_RpiR"/>
</dbReference>
<name>A0A1I4NIG1_9FIRM</name>
<sequence>MTNQPCLFKIQSKLKVLTDAERKVAKYVIDNYADILKLTVTELAEKSQSSDATVVRFCKNVGYKGYQEFKISLAQDMIIPVKHLNPELDQEDSTAEITKKIFGSVITVLQETLTVVNVDEMEKVAQAISNARKVTIFGCGGSSYVGQDAMHKFLKIGIKCFIYSDVDTQAMAASLMKQGDVVIGISHSGCNKSVIDCLKLAKQAGALIIGLTTQGKSPMLRNCDIVLCTSTKETVFKSESVTARIAQLVVIDSLVASVAFKNYGPSYDAIQKTRNATASRKF</sequence>
<dbReference type="OrthoDB" id="3684496at2"/>
<dbReference type="AlphaFoldDB" id="A0A1I4NIG1"/>
<dbReference type="PANTHER" id="PTHR30514:SF1">
    <property type="entry name" value="HTH-TYPE TRANSCRIPTIONAL REGULATOR HEXR-RELATED"/>
    <property type="match status" value="1"/>
</dbReference>
<dbReference type="InterPro" id="IPR001347">
    <property type="entry name" value="SIS_dom"/>
</dbReference>
<evidence type="ECO:0000256" key="1">
    <source>
        <dbReference type="ARBA" id="ARBA00023015"/>
    </source>
</evidence>
<accession>A0A1I4NIG1</accession>
<keyword evidence="3" id="KW-0804">Transcription</keyword>
<evidence type="ECO:0000259" key="4">
    <source>
        <dbReference type="PROSITE" id="PS51071"/>
    </source>
</evidence>
<dbReference type="EMBL" id="FOTS01000047">
    <property type="protein sequence ID" value="SFM15107.1"/>
    <property type="molecule type" value="Genomic_DNA"/>
</dbReference>
<protein>
    <submittedName>
        <fullName evidence="6">DNA-binding transcriptional regulator, MurR/RpiR family, contains HTH and SIS domains</fullName>
    </submittedName>
</protein>
<dbReference type="Gene3D" id="1.10.10.10">
    <property type="entry name" value="Winged helix-like DNA-binding domain superfamily/Winged helix DNA-binding domain"/>
    <property type="match status" value="1"/>
</dbReference>
<dbReference type="GO" id="GO:0003700">
    <property type="term" value="F:DNA-binding transcription factor activity"/>
    <property type="evidence" value="ECO:0007669"/>
    <property type="project" value="InterPro"/>
</dbReference>
<keyword evidence="1" id="KW-0805">Transcription regulation</keyword>
<dbReference type="SUPFAM" id="SSF53697">
    <property type="entry name" value="SIS domain"/>
    <property type="match status" value="1"/>
</dbReference>
<keyword evidence="7" id="KW-1185">Reference proteome</keyword>
<feature type="domain" description="SIS" evidence="5">
    <location>
        <begin position="124"/>
        <end position="265"/>
    </location>
</feature>
<evidence type="ECO:0000256" key="2">
    <source>
        <dbReference type="ARBA" id="ARBA00023125"/>
    </source>
</evidence>
<keyword evidence="2 6" id="KW-0238">DNA-binding</keyword>
<dbReference type="InterPro" id="IPR036388">
    <property type="entry name" value="WH-like_DNA-bd_sf"/>
</dbReference>
<dbReference type="RefSeq" id="WP_090941855.1">
    <property type="nucleotide sequence ID" value="NZ_FOTS01000047.1"/>
</dbReference>
<dbReference type="Pfam" id="PF01380">
    <property type="entry name" value="SIS"/>
    <property type="match status" value="1"/>
</dbReference>
<dbReference type="PROSITE" id="PS51071">
    <property type="entry name" value="HTH_RPIR"/>
    <property type="match status" value="1"/>
</dbReference>
<dbReference type="GO" id="GO:1901135">
    <property type="term" value="P:carbohydrate derivative metabolic process"/>
    <property type="evidence" value="ECO:0007669"/>
    <property type="project" value="InterPro"/>
</dbReference>
<proteinExistence type="predicted"/>
<dbReference type="InterPro" id="IPR035472">
    <property type="entry name" value="RpiR-like_SIS"/>
</dbReference>
<feature type="domain" description="HTH rpiR-type" evidence="4">
    <location>
        <begin position="4"/>
        <end position="80"/>
    </location>
</feature>
<dbReference type="PROSITE" id="PS51464">
    <property type="entry name" value="SIS"/>
    <property type="match status" value="1"/>
</dbReference>
<dbReference type="CDD" id="cd05013">
    <property type="entry name" value="SIS_RpiR"/>
    <property type="match status" value="1"/>
</dbReference>
<evidence type="ECO:0000259" key="5">
    <source>
        <dbReference type="PROSITE" id="PS51464"/>
    </source>
</evidence>
<dbReference type="Proteomes" id="UP000199520">
    <property type="component" value="Unassembled WGS sequence"/>
</dbReference>
<dbReference type="InterPro" id="IPR046348">
    <property type="entry name" value="SIS_dom_sf"/>
</dbReference>
<dbReference type="GO" id="GO:0003677">
    <property type="term" value="F:DNA binding"/>
    <property type="evidence" value="ECO:0007669"/>
    <property type="project" value="UniProtKB-KW"/>
</dbReference>
<dbReference type="InterPro" id="IPR009057">
    <property type="entry name" value="Homeodomain-like_sf"/>
</dbReference>
<evidence type="ECO:0000256" key="3">
    <source>
        <dbReference type="ARBA" id="ARBA00023163"/>
    </source>
</evidence>
<organism evidence="6 7">
    <name type="scientific">Pelosinus propionicus DSM 13327</name>
    <dbReference type="NCBI Taxonomy" id="1123291"/>
    <lineage>
        <taxon>Bacteria</taxon>
        <taxon>Bacillati</taxon>
        <taxon>Bacillota</taxon>
        <taxon>Negativicutes</taxon>
        <taxon>Selenomonadales</taxon>
        <taxon>Sporomusaceae</taxon>
        <taxon>Pelosinus</taxon>
    </lineage>
</organism>
<dbReference type="Pfam" id="PF01418">
    <property type="entry name" value="HTH_6"/>
    <property type="match status" value="1"/>
</dbReference>
<evidence type="ECO:0000313" key="6">
    <source>
        <dbReference type="EMBL" id="SFM15107.1"/>
    </source>
</evidence>
<evidence type="ECO:0000313" key="7">
    <source>
        <dbReference type="Proteomes" id="UP000199520"/>
    </source>
</evidence>
<dbReference type="Gene3D" id="3.40.50.10490">
    <property type="entry name" value="Glucose-6-phosphate isomerase like protein, domain 1"/>
    <property type="match status" value="1"/>
</dbReference>
<dbReference type="PANTHER" id="PTHR30514">
    <property type="entry name" value="GLUCOKINASE"/>
    <property type="match status" value="1"/>
</dbReference>
<gene>
    <name evidence="6" type="ORF">SAMN04490355_10479</name>
</gene>